<keyword evidence="1" id="KW-0812">Transmembrane</keyword>
<sequence>MVLNVVLVMSCRHSQHKKHGLLEVMEWAMLERRHLLSSSTIILHMVVSTAAFFLTSVKLQSSRAFSSCGITHLQYPQKEVDKNK</sequence>
<reference evidence="2" key="1">
    <citation type="submission" date="2013-07" db="EMBL/GenBank/DDBJ databases">
        <title>The genome of Eucalyptus grandis.</title>
        <authorList>
            <person name="Schmutz J."/>
            <person name="Hayes R."/>
            <person name="Myburg A."/>
            <person name="Tuskan G."/>
            <person name="Grattapaglia D."/>
            <person name="Rokhsar D.S."/>
        </authorList>
    </citation>
    <scope>NUCLEOTIDE SEQUENCE</scope>
    <source>
        <tissue evidence="2">Leaf extractions</tissue>
    </source>
</reference>
<keyword evidence="1" id="KW-1133">Transmembrane helix</keyword>
<keyword evidence="1" id="KW-0472">Membrane</keyword>
<dbReference type="AlphaFoldDB" id="A0A059B598"/>
<gene>
    <name evidence="2" type="ORF">EUGRSUZ_H03848</name>
</gene>
<protein>
    <submittedName>
        <fullName evidence="2">Uncharacterized protein</fullName>
    </submittedName>
</protein>
<evidence type="ECO:0000256" key="1">
    <source>
        <dbReference type="SAM" id="Phobius"/>
    </source>
</evidence>
<dbReference type="Gramene" id="KCW61071">
    <property type="protein sequence ID" value="KCW61071"/>
    <property type="gene ID" value="EUGRSUZ_H03848"/>
</dbReference>
<feature type="transmembrane region" description="Helical" evidence="1">
    <location>
        <begin position="35"/>
        <end position="54"/>
    </location>
</feature>
<name>A0A059B598_EUCGR</name>
<dbReference type="EMBL" id="KK198760">
    <property type="protein sequence ID" value="KCW61071.1"/>
    <property type="molecule type" value="Genomic_DNA"/>
</dbReference>
<proteinExistence type="predicted"/>
<dbReference type="InParanoid" id="A0A059B598"/>
<accession>A0A059B598</accession>
<evidence type="ECO:0000313" key="2">
    <source>
        <dbReference type="EMBL" id="KCW61071.1"/>
    </source>
</evidence>
<organism evidence="2">
    <name type="scientific">Eucalyptus grandis</name>
    <name type="common">Flooded gum</name>
    <dbReference type="NCBI Taxonomy" id="71139"/>
    <lineage>
        <taxon>Eukaryota</taxon>
        <taxon>Viridiplantae</taxon>
        <taxon>Streptophyta</taxon>
        <taxon>Embryophyta</taxon>
        <taxon>Tracheophyta</taxon>
        <taxon>Spermatophyta</taxon>
        <taxon>Magnoliopsida</taxon>
        <taxon>eudicotyledons</taxon>
        <taxon>Gunneridae</taxon>
        <taxon>Pentapetalae</taxon>
        <taxon>rosids</taxon>
        <taxon>malvids</taxon>
        <taxon>Myrtales</taxon>
        <taxon>Myrtaceae</taxon>
        <taxon>Myrtoideae</taxon>
        <taxon>Eucalypteae</taxon>
        <taxon>Eucalyptus</taxon>
    </lineage>
</organism>